<dbReference type="Proteomes" id="UP001058461">
    <property type="component" value="Chromosome"/>
</dbReference>
<organism evidence="3 4">
    <name type="scientific">Marinobacterium rhizophilum</name>
    <dbReference type="NCBI Taxonomy" id="420402"/>
    <lineage>
        <taxon>Bacteria</taxon>
        <taxon>Pseudomonadati</taxon>
        <taxon>Pseudomonadota</taxon>
        <taxon>Gammaproteobacteria</taxon>
        <taxon>Oceanospirillales</taxon>
        <taxon>Oceanospirillaceae</taxon>
        <taxon>Marinobacterium</taxon>
    </lineage>
</organism>
<accession>A0ABY5HGF5</accession>
<proteinExistence type="predicted"/>
<evidence type="ECO:0000259" key="2">
    <source>
        <dbReference type="PROSITE" id="PS51549"/>
    </source>
</evidence>
<dbReference type="InterPro" id="IPR019545">
    <property type="entry name" value="DM13_domain"/>
</dbReference>
<sequence length="166" mass="17764">MQSVGLAMKNIIIGMLLGVIMGGAGGFALGIFAFPYLFPPPPLNETVAHLDTGERLARGRFIHANPSDPVHYGRGGVSVYPALVHLEADFEVGPGPKYHVYLVPGDVTGDTAVEQTMFVDLGRLRAFSGSQNYPIPAGVDLADFQSLVIWCEQFGVLISPARLEVP</sequence>
<keyword evidence="1" id="KW-0812">Transmembrane</keyword>
<keyword evidence="1" id="KW-1133">Transmembrane helix</keyword>
<evidence type="ECO:0000256" key="1">
    <source>
        <dbReference type="SAM" id="Phobius"/>
    </source>
</evidence>
<evidence type="ECO:0000313" key="3">
    <source>
        <dbReference type="EMBL" id="UTW11318.1"/>
    </source>
</evidence>
<dbReference type="EMBL" id="CP073347">
    <property type="protein sequence ID" value="UTW11318.1"/>
    <property type="molecule type" value="Genomic_DNA"/>
</dbReference>
<gene>
    <name evidence="3" type="ORF">KDW95_18940</name>
</gene>
<keyword evidence="4" id="KW-1185">Reference proteome</keyword>
<reference evidence="3" key="1">
    <citation type="submission" date="2021-04" db="EMBL/GenBank/DDBJ databases">
        <title>Oceanospirillales bacteria with DddD are important DMSP degraders in coastal seawater.</title>
        <authorList>
            <person name="Liu J."/>
        </authorList>
    </citation>
    <scope>NUCLEOTIDE SEQUENCE</scope>
    <source>
        <strain evidence="3">D13-1</strain>
    </source>
</reference>
<dbReference type="Pfam" id="PF10517">
    <property type="entry name" value="DM13"/>
    <property type="match status" value="1"/>
</dbReference>
<dbReference type="PROSITE" id="PS51549">
    <property type="entry name" value="DM13"/>
    <property type="match status" value="1"/>
</dbReference>
<evidence type="ECO:0000313" key="4">
    <source>
        <dbReference type="Proteomes" id="UP001058461"/>
    </source>
</evidence>
<feature type="transmembrane region" description="Helical" evidence="1">
    <location>
        <begin position="12"/>
        <end position="38"/>
    </location>
</feature>
<name>A0ABY5HGF5_9GAMM</name>
<protein>
    <submittedName>
        <fullName evidence="3">DM13 domain-containing protein</fullName>
    </submittedName>
</protein>
<feature type="domain" description="DM13" evidence="2">
    <location>
        <begin position="59"/>
        <end position="164"/>
    </location>
</feature>
<keyword evidence="1" id="KW-0472">Membrane</keyword>